<keyword evidence="2" id="KW-0238">DNA-binding</keyword>
<comment type="caution">
    <text evidence="5">The sequence shown here is derived from an EMBL/GenBank/DDBJ whole genome shotgun (WGS) entry which is preliminary data.</text>
</comment>
<keyword evidence="1" id="KW-0805">Transcription regulation</keyword>
<dbReference type="PANTHER" id="PTHR38445">
    <property type="entry name" value="HTH-TYPE TRANSCRIPTIONAL REPRESSOR YTRA"/>
    <property type="match status" value="1"/>
</dbReference>
<dbReference type="Proteomes" id="UP000554837">
    <property type="component" value="Unassembled WGS sequence"/>
</dbReference>
<evidence type="ECO:0000256" key="2">
    <source>
        <dbReference type="ARBA" id="ARBA00023125"/>
    </source>
</evidence>
<dbReference type="InterPro" id="IPR036388">
    <property type="entry name" value="WH-like_DNA-bd_sf"/>
</dbReference>
<evidence type="ECO:0000256" key="1">
    <source>
        <dbReference type="ARBA" id="ARBA00023015"/>
    </source>
</evidence>
<dbReference type="PROSITE" id="PS50949">
    <property type="entry name" value="HTH_GNTR"/>
    <property type="match status" value="1"/>
</dbReference>
<evidence type="ECO:0000256" key="3">
    <source>
        <dbReference type="ARBA" id="ARBA00023163"/>
    </source>
</evidence>
<dbReference type="SUPFAM" id="SSF46785">
    <property type="entry name" value="Winged helix' DNA-binding domain"/>
    <property type="match status" value="1"/>
</dbReference>
<dbReference type="CDD" id="cd07377">
    <property type="entry name" value="WHTH_GntR"/>
    <property type="match status" value="1"/>
</dbReference>
<dbReference type="AlphaFoldDB" id="A0A840S281"/>
<evidence type="ECO:0000313" key="5">
    <source>
        <dbReference type="EMBL" id="MBB5203196.1"/>
    </source>
</evidence>
<dbReference type="Pfam" id="PF00392">
    <property type="entry name" value="GntR"/>
    <property type="match status" value="1"/>
</dbReference>
<keyword evidence="6" id="KW-1185">Reference proteome</keyword>
<dbReference type="InterPro" id="IPR036390">
    <property type="entry name" value="WH_DNA-bd_sf"/>
</dbReference>
<accession>A0A840S281</accession>
<organism evidence="5 6">
    <name type="scientific">Inhella inkyongensis</name>
    <dbReference type="NCBI Taxonomy" id="392593"/>
    <lineage>
        <taxon>Bacteria</taxon>
        <taxon>Pseudomonadati</taxon>
        <taxon>Pseudomonadota</taxon>
        <taxon>Betaproteobacteria</taxon>
        <taxon>Burkholderiales</taxon>
        <taxon>Sphaerotilaceae</taxon>
        <taxon>Inhella</taxon>
    </lineage>
</organism>
<dbReference type="RefSeq" id="WP_217502992.1">
    <property type="nucleotide sequence ID" value="NZ_CP040709.1"/>
</dbReference>
<reference evidence="5 6" key="1">
    <citation type="submission" date="2020-08" db="EMBL/GenBank/DDBJ databases">
        <title>Genomic Encyclopedia of Type Strains, Phase IV (KMG-IV): sequencing the most valuable type-strain genomes for metagenomic binning, comparative biology and taxonomic classification.</title>
        <authorList>
            <person name="Goeker M."/>
        </authorList>
    </citation>
    <scope>NUCLEOTIDE SEQUENCE [LARGE SCALE GENOMIC DNA]</scope>
    <source>
        <strain evidence="5 6">DSM 23958</strain>
    </source>
</reference>
<dbReference type="InterPro" id="IPR000524">
    <property type="entry name" value="Tscrpt_reg_HTH_GntR"/>
</dbReference>
<sequence length="139" mass="15343">MSSLQRARPLMLDVRPGDSRPLGRQIVDGVRRQIAAGELPVGAQLPSVRVLAQQLLINPNTVAKAYAELCSEGWLESQPGLGLFVAAPRERLSPAEQQRRLDAACNQFVDDVLGLDFTAEEVCERLYGELQGYQKRKQA</sequence>
<evidence type="ECO:0000313" key="6">
    <source>
        <dbReference type="Proteomes" id="UP000554837"/>
    </source>
</evidence>
<proteinExistence type="predicted"/>
<dbReference type="GO" id="GO:0003677">
    <property type="term" value="F:DNA binding"/>
    <property type="evidence" value="ECO:0007669"/>
    <property type="project" value="UniProtKB-KW"/>
</dbReference>
<dbReference type="EMBL" id="JACHHO010000001">
    <property type="protein sequence ID" value="MBB5203196.1"/>
    <property type="molecule type" value="Genomic_DNA"/>
</dbReference>
<dbReference type="PANTHER" id="PTHR38445:SF9">
    <property type="entry name" value="HTH-TYPE TRANSCRIPTIONAL REPRESSOR YTRA"/>
    <property type="match status" value="1"/>
</dbReference>
<name>A0A840S281_9BURK</name>
<protein>
    <submittedName>
        <fullName evidence="5">GntR family transcriptional regulator</fullName>
    </submittedName>
</protein>
<dbReference type="GO" id="GO:0003700">
    <property type="term" value="F:DNA-binding transcription factor activity"/>
    <property type="evidence" value="ECO:0007669"/>
    <property type="project" value="InterPro"/>
</dbReference>
<keyword evidence="3" id="KW-0804">Transcription</keyword>
<dbReference type="Gene3D" id="1.10.10.10">
    <property type="entry name" value="Winged helix-like DNA-binding domain superfamily/Winged helix DNA-binding domain"/>
    <property type="match status" value="1"/>
</dbReference>
<gene>
    <name evidence="5" type="ORF">HNQ51_000489</name>
</gene>
<evidence type="ECO:0000259" key="4">
    <source>
        <dbReference type="PROSITE" id="PS50949"/>
    </source>
</evidence>
<feature type="domain" description="HTH gntR-type" evidence="4">
    <location>
        <begin position="20"/>
        <end position="88"/>
    </location>
</feature>
<dbReference type="SMART" id="SM00345">
    <property type="entry name" value="HTH_GNTR"/>
    <property type="match status" value="1"/>
</dbReference>